<dbReference type="EMBL" id="BJLP01000046">
    <property type="protein sequence ID" value="GEA82070.1"/>
    <property type="molecule type" value="Genomic_DNA"/>
</dbReference>
<dbReference type="AlphaFoldDB" id="A0A4Y3KGL3"/>
<dbReference type="Pfam" id="PF13196">
    <property type="entry name" value="DUF4012"/>
    <property type="match status" value="1"/>
</dbReference>
<reference evidence="1 2" key="1">
    <citation type="submission" date="2019-06" db="EMBL/GenBank/DDBJ databases">
        <title>Whole genome shotgun sequence of Cellulomonas uda NBRC 3747.</title>
        <authorList>
            <person name="Hosoyama A."/>
            <person name="Uohara A."/>
            <person name="Ohji S."/>
            <person name="Ichikawa N."/>
        </authorList>
    </citation>
    <scope>NUCLEOTIDE SEQUENCE [LARGE SCALE GENOMIC DNA]</scope>
    <source>
        <strain evidence="1 2">NBRC 3747</strain>
    </source>
</reference>
<comment type="caution">
    <text evidence="1">The sequence shown here is derived from an EMBL/GenBank/DDBJ whole genome shotgun (WGS) entry which is preliminary data.</text>
</comment>
<name>A0A4Y3KGL3_CELUD</name>
<protein>
    <recommendedName>
        <fullName evidence="3">DUF4012 domain-containing protein</fullName>
    </recommendedName>
</protein>
<organism evidence="1 2">
    <name type="scientific">Cellulomonas uda</name>
    <dbReference type="NCBI Taxonomy" id="1714"/>
    <lineage>
        <taxon>Bacteria</taxon>
        <taxon>Bacillati</taxon>
        <taxon>Actinomycetota</taxon>
        <taxon>Actinomycetes</taxon>
        <taxon>Micrococcales</taxon>
        <taxon>Cellulomonadaceae</taxon>
        <taxon>Cellulomonas</taxon>
    </lineage>
</organism>
<dbReference type="InterPro" id="IPR025101">
    <property type="entry name" value="DUF4012"/>
</dbReference>
<evidence type="ECO:0000313" key="1">
    <source>
        <dbReference type="EMBL" id="GEA82070.1"/>
    </source>
</evidence>
<dbReference type="Proteomes" id="UP000315842">
    <property type="component" value="Unassembled WGS sequence"/>
</dbReference>
<keyword evidence="2" id="KW-1185">Reference proteome</keyword>
<evidence type="ECO:0000313" key="2">
    <source>
        <dbReference type="Proteomes" id="UP000315842"/>
    </source>
</evidence>
<proteinExistence type="predicted"/>
<sequence>MLAVAGGLLLVLVVAAGVLAVDAVRARDAFEATAADVVRLREQVTDPSSPDAGVTLASAQRHARAARDHTDGPLWALAGRLPWLGADARAVQELARAVDEVTHRALPPLVEATRVVDPAALAPVDGRVDVAPLAAVAAQVADADDAVRSAYRRVAAVRTDGLVAPVADAVRRLRDELARVAADTGTAARAAALLPPMLGTDGPREYLVLVQNEAEPRATGGIPGAVLRLRADDGHVEVLEQRCGGDLSGADEPALALTPVEQDLFGPLLGTDMRDVTFTPDFPRSAQLARAIWARDTGEQVDGVLSVDPETLALVLRATGPVALPDGTTLTGQDAVRVLLNDVYVRLTDPRDQDAFFAQTAAAVFDRVVAGSSDAASSDAGSSDAAGVVDALAEAARRGRLMVWSAHDEEQALLGGTVLSGELAGRVGDRPVVGLYLNDGTQAKVGYYLDADVAVDHGACLAGGAQRFVVRATYTFGPPDGVAGLPWYVVGDGSVVEPGLLRTNFLLYLPAGARMARLTVDGRPAQVHAQVHDGLPVGALTWTFEPGERRSLEVEVVTGPGAPGPVLVRGTPLASGFDRVSAVSSCRDRG</sequence>
<evidence type="ECO:0008006" key="3">
    <source>
        <dbReference type="Google" id="ProtNLM"/>
    </source>
</evidence>
<gene>
    <name evidence="1" type="ORF">CUD01_25140</name>
</gene>
<accession>A0A4Y3KGL3</accession>